<dbReference type="OrthoDB" id="882529at2"/>
<evidence type="ECO:0000313" key="1">
    <source>
        <dbReference type="EMBL" id="SFU52127.1"/>
    </source>
</evidence>
<evidence type="ECO:0000313" key="2">
    <source>
        <dbReference type="Proteomes" id="UP000182491"/>
    </source>
</evidence>
<dbReference type="EMBL" id="FPCA01000001">
    <property type="protein sequence ID" value="SFU52127.1"/>
    <property type="molecule type" value="Genomic_DNA"/>
</dbReference>
<keyword evidence="2" id="KW-1185">Reference proteome</keyword>
<sequence length="118" mass="13472">MNQAQIDCQQLRIKHILFKSKVRSVLYGGNYDGAFFSSAGPVSSWFSTIGFVRYQDVPELKKLGKLQQEIDGMVRHLVSLYQGGKIEEAHEGFRELENRSEEFLDVLSRMESKMAALI</sequence>
<organism evidence="1 2">
    <name type="scientific">Pontibacter akesuensis</name>
    <dbReference type="NCBI Taxonomy" id="388950"/>
    <lineage>
        <taxon>Bacteria</taxon>
        <taxon>Pseudomonadati</taxon>
        <taxon>Bacteroidota</taxon>
        <taxon>Cytophagia</taxon>
        <taxon>Cytophagales</taxon>
        <taxon>Hymenobacteraceae</taxon>
        <taxon>Pontibacter</taxon>
    </lineage>
</organism>
<dbReference type="Proteomes" id="UP000182491">
    <property type="component" value="Unassembled WGS sequence"/>
</dbReference>
<protein>
    <submittedName>
        <fullName evidence="1">Uncharacterized protein</fullName>
    </submittedName>
</protein>
<dbReference type="STRING" id="388950.GCA_001611675_00379"/>
<dbReference type="RefSeq" id="WP_068836595.1">
    <property type="nucleotide sequence ID" value="NZ_BMXC01000001.1"/>
</dbReference>
<name>A0A1I7GUJ7_9BACT</name>
<dbReference type="AlphaFoldDB" id="A0A1I7GUJ7"/>
<accession>A0A1I7GUJ7</accession>
<gene>
    <name evidence="1" type="ORF">SAMN04487941_1283</name>
</gene>
<proteinExistence type="predicted"/>
<reference evidence="2" key="1">
    <citation type="submission" date="2016-10" db="EMBL/GenBank/DDBJ databases">
        <authorList>
            <person name="Varghese N."/>
        </authorList>
    </citation>
    <scope>NUCLEOTIDE SEQUENCE [LARGE SCALE GENOMIC DNA]</scope>
    <source>
        <strain evidence="2">DSM 18820</strain>
    </source>
</reference>